<evidence type="ECO:0000256" key="4">
    <source>
        <dbReference type="ARBA" id="ARBA00022695"/>
    </source>
</evidence>
<dbReference type="SUPFAM" id="SSF56731">
    <property type="entry name" value="DNA primase core"/>
    <property type="match status" value="1"/>
</dbReference>
<evidence type="ECO:0000256" key="5">
    <source>
        <dbReference type="ARBA" id="ARBA00022705"/>
    </source>
</evidence>
<dbReference type="RefSeq" id="WP_280999980.1">
    <property type="nucleotide sequence ID" value="NZ_CP069362.1"/>
</dbReference>
<evidence type="ECO:0000256" key="2">
    <source>
        <dbReference type="ARBA" id="ARBA00022515"/>
    </source>
</evidence>
<accession>A0ABY8PS81</accession>
<evidence type="ECO:0000256" key="1">
    <source>
        <dbReference type="ARBA" id="ARBA00022478"/>
    </source>
</evidence>
<dbReference type="Gene3D" id="3.90.580.10">
    <property type="entry name" value="Zinc finger, CHC2-type domain"/>
    <property type="match status" value="1"/>
</dbReference>
<dbReference type="InterPro" id="IPR002694">
    <property type="entry name" value="Znf_CHC2"/>
</dbReference>
<keyword evidence="16" id="KW-1185">Reference proteome</keyword>
<reference evidence="15 16" key="1">
    <citation type="submission" date="2021-02" db="EMBL/GenBank/DDBJ databases">
        <title>Characterization of Marinitoga sp. nov. str. BP5-C20A.</title>
        <authorList>
            <person name="Erauso G."/>
            <person name="Postec A."/>
        </authorList>
    </citation>
    <scope>NUCLEOTIDE SEQUENCE [LARGE SCALE GENOMIC DNA]</scope>
    <source>
        <strain evidence="15 16">BP5-C20A</strain>
    </source>
</reference>
<dbReference type="PANTHER" id="PTHR30313:SF2">
    <property type="entry name" value="DNA PRIMASE"/>
    <property type="match status" value="1"/>
</dbReference>
<dbReference type="PIRSF" id="PIRSF002811">
    <property type="entry name" value="DnaG"/>
    <property type="match status" value="1"/>
</dbReference>
<evidence type="ECO:0000256" key="13">
    <source>
        <dbReference type="PIRNR" id="PIRNR002811"/>
    </source>
</evidence>
<keyword evidence="8 12" id="KW-0862">Zinc</keyword>
<sequence>MIPKEIIDEINSRLNIKDIVGNYLSLKRTGKNYTALCPFHPEDTPSFFIFPATNTFHCFGCGAHGDPISFIQKYEQLSFIDAVKKAASLAGVNISQYLKQKELPVELQIFENYHKKYKEILLNLSKSHPAWKYLNNRGITIEYADKFDLGFSNGSLKSSILDDFDLPITLGNELGIIRKNGSEIFSNRIIIPIKDDFGRVVAFAGRTINNENPKYLNSPENKFFQKSNILFLYEKSKNIIKREKYSILVEGYFDAINMHINGFENTVAILGSAFTSNHAKKLIKLTDKVITMFDMDSAGQNATLKSLDYLLSYGFQVAIAQYNSKDPDELIKKSGSKGILNTLENSTKFYEFIPEYFKDKYNLNDEFGIEQYLEKMAEWYLKFQKSKHAAILDTFIKRISLILLKPENNIKKAIDNILKYKKFNKKILPYVSQTENTISSKIKKYNELDKQLIWLWIKHKRFRNIITEKLSSKDFESYGKEFLDFIENGYDLSYILENGSEELVDLIKLTWNFDYDIEPEKVFSSLILSVERFRKEKEIKELRKLLNSTVDPKEKKEIMKKIFEILATLKKRGGVF</sequence>
<comment type="cofactor">
    <cofactor evidence="12 13">
        <name>Zn(2+)</name>
        <dbReference type="ChEBI" id="CHEBI:29105"/>
    </cofactor>
    <text evidence="12 13">Binds 1 zinc ion per monomer.</text>
</comment>
<dbReference type="Gene3D" id="3.90.980.10">
    <property type="entry name" value="DNA primase, catalytic core, N-terminal domain"/>
    <property type="match status" value="1"/>
</dbReference>
<dbReference type="SMART" id="SM00400">
    <property type="entry name" value="ZnF_CHCC"/>
    <property type="match status" value="1"/>
</dbReference>
<dbReference type="HAMAP" id="MF_00974">
    <property type="entry name" value="DNA_primase_DnaG"/>
    <property type="match status" value="1"/>
</dbReference>
<dbReference type="InterPro" id="IPR013264">
    <property type="entry name" value="DNAG_N"/>
</dbReference>
<feature type="domain" description="Toprim" evidence="14">
    <location>
        <begin position="244"/>
        <end position="325"/>
    </location>
</feature>
<comment type="function">
    <text evidence="12 13">RNA polymerase that catalyzes the synthesis of short RNA molecules used as primers for DNA polymerase during DNA replication.</text>
</comment>
<dbReference type="Pfam" id="PF13155">
    <property type="entry name" value="Toprim_2"/>
    <property type="match status" value="1"/>
</dbReference>
<keyword evidence="2 12" id="KW-0639">Primosome</keyword>
<evidence type="ECO:0000256" key="3">
    <source>
        <dbReference type="ARBA" id="ARBA00022679"/>
    </source>
</evidence>
<dbReference type="InterPro" id="IPR006171">
    <property type="entry name" value="TOPRIM_dom"/>
</dbReference>
<evidence type="ECO:0000256" key="9">
    <source>
        <dbReference type="ARBA" id="ARBA00022842"/>
    </source>
</evidence>
<proteinExistence type="inferred from homology"/>
<dbReference type="EC" id="2.7.7.101" evidence="12"/>
<organism evidence="15 16">
    <name type="scientific">Marinitoga aeolica</name>
    <dbReference type="NCBI Taxonomy" id="2809031"/>
    <lineage>
        <taxon>Bacteria</taxon>
        <taxon>Thermotogati</taxon>
        <taxon>Thermotogota</taxon>
        <taxon>Thermotogae</taxon>
        <taxon>Petrotogales</taxon>
        <taxon>Petrotogaceae</taxon>
        <taxon>Marinitoga</taxon>
    </lineage>
</organism>
<protein>
    <recommendedName>
        <fullName evidence="12 13">DNA primase</fullName>
        <ecNumber evidence="12">2.7.7.101</ecNumber>
    </recommendedName>
</protein>
<name>A0ABY8PS81_9BACT</name>
<evidence type="ECO:0000313" key="16">
    <source>
        <dbReference type="Proteomes" id="UP001232493"/>
    </source>
</evidence>
<dbReference type="Pfam" id="PF08275">
    <property type="entry name" value="DNAG_N"/>
    <property type="match status" value="1"/>
</dbReference>
<dbReference type="InterPro" id="IPR036977">
    <property type="entry name" value="DNA_primase_Znf_CHC2"/>
</dbReference>
<dbReference type="NCBIfam" id="TIGR01391">
    <property type="entry name" value="dnaG"/>
    <property type="match status" value="1"/>
</dbReference>
<evidence type="ECO:0000259" key="14">
    <source>
        <dbReference type="PROSITE" id="PS50880"/>
    </source>
</evidence>
<evidence type="ECO:0000313" key="15">
    <source>
        <dbReference type="EMBL" id="WGS65497.1"/>
    </source>
</evidence>
<evidence type="ECO:0000256" key="8">
    <source>
        <dbReference type="ARBA" id="ARBA00022833"/>
    </source>
</evidence>
<dbReference type="Proteomes" id="UP001232493">
    <property type="component" value="Chromosome"/>
</dbReference>
<keyword evidence="9" id="KW-0460">Magnesium</keyword>
<evidence type="ECO:0000256" key="12">
    <source>
        <dbReference type="HAMAP-Rule" id="MF_00974"/>
    </source>
</evidence>
<keyword evidence="6 12" id="KW-0479">Metal-binding</keyword>
<dbReference type="InterPro" id="IPR037068">
    <property type="entry name" value="DNA_primase_core_N_sf"/>
</dbReference>
<keyword evidence="7 12" id="KW-0863">Zinc-finger</keyword>
<dbReference type="InterPro" id="IPR034151">
    <property type="entry name" value="TOPRIM_DnaG_bac"/>
</dbReference>
<keyword evidence="1 12" id="KW-0240">DNA-directed RNA polymerase</keyword>
<keyword evidence="3 12" id="KW-0808">Transferase</keyword>
<dbReference type="InterPro" id="IPR030846">
    <property type="entry name" value="DnaG_bac"/>
</dbReference>
<dbReference type="PROSITE" id="PS50880">
    <property type="entry name" value="TOPRIM"/>
    <property type="match status" value="1"/>
</dbReference>
<comment type="similarity">
    <text evidence="12 13">Belongs to the DnaG primase family.</text>
</comment>
<evidence type="ECO:0000256" key="7">
    <source>
        <dbReference type="ARBA" id="ARBA00022771"/>
    </source>
</evidence>
<comment type="subunit">
    <text evidence="12">Monomer. Interacts with DnaB.</text>
</comment>
<dbReference type="EMBL" id="CP069362">
    <property type="protein sequence ID" value="WGS65497.1"/>
    <property type="molecule type" value="Genomic_DNA"/>
</dbReference>
<dbReference type="Pfam" id="PF01807">
    <property type="entry name" value="Zn_ribbon_DnaG"/>
    <property type="match status" value="1"/>
</dbReference>
<dbReference type="InterPro" id="IPR050219">
    <property type="entry name" value="DnaG_primase"/>
</dbReference>
<comment type="catalytic activity">
    <reaction evidence="12">
        <text>ssDNA + n NTP = ssDNA/pppN(pN)n-1 hybrid + (n-1) diphosphate.</text>
        <dbReference type="EC" id="2.7.7.101"/>
    </reaction>
</comment>
<gene>
    <name evidence="12 15" type="primary">dnaG</name>
    <name evidence="15" type="ORF">JRV97_02790</name>
</gene>
<evidence type="ECO:0000256" key="11">
    <source>
        <dbReference type="ARBA" id="ARBA00023163"/>
    </source>
</evidence>
<dbReference type="SUPFAM" id="SSF57783">
    <property type="entry name" value="Zinc beta-ribbon"/>
    <property type="match status" value="1"/>
</dbReference>
<evidence type="ECO:0000256" key="10">
    <source>
        <dbReference type="ARBA" id="ARBA00023125"/>
    </source>
</evidence>
<dbReference type="SMART" id="SM00493">
    <property type="entry name" value="TOPRIM"/>
    <property type="match status" value="1"/>
</dbReference>
<dbReference type="PANTHER" id="PTHR30313">
    <property type="entry name" value="DNA PRIMASE"/>
    <property type="match status" value="1"/>
</dbReference>
<feature type="zinc finger region" description="CHC2-type" evidence="12">
    <location>
        <begin position="37"/>
        <end position="61"/>
    </location>
</feature>
<keyword evidence="5 12" id="KW-0235">DNA replication</keyword>
<evidence type="ECO:0000256" key="6">
    <source>
        <dbReference type="ARBA" id="ARBA00022723"/>
    </source>
</evidence>
<keyword evidence="11 12" id="KW-0804">Transcription</keyword>
<keyword evidence="4 12" id="KW-0548">Nucleotidyltransferase</keyword>
<dbReference type="InterPro" id="IPR006295">
    <property type="entry name" value="DNA_primase_DnaG"/>
</dbReference>
<keyword evidence="10 12" id="KW-0238">DNA-binding</keyword>
<comment type="domain">
    <text evidence="12">Contains an N-terminal zinc-binding domain, a central core domain that contains the primase activity, and a C-terminal DnaB-binding domain.</text>
</comment>
<dbReference type="CDD" id="cd03364">
    <property type="entry name" value="TOPRIM_DnaG_primases"/>
    <property type="match status" value="1"/>
</dbReference>
<dbReference type="Gene3D" id="3.40.1360.10">
    <property type="match status" value="1"/>
</dbReference>